<accession>A0A1R3JUV5</accession>
<keyword evidence="3" id="KW-1185">Reference proteome</keyword>
<dbReference type="EMBL" id="AWWV01007068">
    <property type="protein sequence ID" value="OMO98574.1"/>
    <property type="molecule type" value="Genomic_DNA"/>
</dbReference>
<dbReference type="Proteomes" id="UP000188268">
    <property type="component" value="Unassembled WGS sequence"/>
</dbReference>
<proteinExistence type="predicted"/>
<name>A0A1R3JUV5_COCAP</name>
<dbReference type="AlphaFoldDB" id="A0A1R3JUV5"/>
<reference evidence="2 3" key="1">
    <citation type="submission" date="2013-09" db="EMBL/GenBank/DDBJ databases">
        <title>Corchorus capsularis genome sequencing.</title>
        <authorList>
            <person name="Alam M."/>
            <person name="Haque M.S."/>
            <person name="Islam M.S."/>
            <person name="Emdad E.M."/>
            <person name="Islam M.M."/>
            <person name="Ahmed B."/>
            <person name="Halim A."/>
            <person name="Hossen Q.M.M."/>
            <person name="Hossain M.Z."/>
            <person name="Ahmed R."/>
            <person name="Khan M.M."/>
            <person name="Islam R."/>
            <person name="Rashid M.M."/>
            <person name="Khan S.A."/>
            <person name="Rahman M.S."/>
            <person name="Alam M."/>
        </authorList>
    </citation>
    <scope>NUCLEOTIDE SEQUENCE [LARGE SCALE GENOMIC DNA]</scope>
    <source>
        <strain evidence="3">cv. CVL-1</strain>
        <tissue evidence="2">Whole seedling</tissue>
    </source>
</reference>
<evidence type="ECO:0000313" key="3">
    <source>
        <dbReference type="Proteomes" id="UP000188268"/>
    </source>
</evidence>
<feature type="non-terminal residue" evidence="2">
    <location>
        <position position="1"/>
    </location>
</feature>
<evidence type="ECO:0000256" key="1">
    <source>
        <dbReference type="SAM" id="MobiDB-lite"/>
    </source>
</evidence>
<organism evidence="2 3">
    <name type="scientific">Corchorus capsularis</name>
    <name type="common">Jute</name>
    <dbReference type="NCBI Taxonomy" id="210143"/>
    <lineage>
        <taxon>Eukaryota</taxon>
        <taxon>Viridiplantae</taxon>
        <taxon>Streptophyta</taxon>
        <taxon>Embryophyta</taxon>
        <taxon>Tracheophyta</taxon>
        <taxon>Spermatophyta</taxon>
        <taxon>Magnoliopsida</taxon>
        <taxon>eudicotyledons</taxon>
        <taxon>Gunneridae</taxon>
        <taxon>Pentapetalae</taxon>
        <taxon>rosids</taxon>
        <taxon>malvids</taxon>
        <taxon>Malvales</taxon>
        <taxon>Malvaceae</taxon>
        <taxon>Grewioideae</taxon>
        <taxon>Apeibeae</taxon>
        <taxon>Corchorus</taxon>
    </lineage>
</organism>
<comment type="caution">
    <text evidence="2">The sequence shown here is derived from an EMBL/GenBank/DDBJ whole genome shotgun (WGS) entry which is preliminary data.</text>
</comment>
<protein>
    <submittedName>
        <fullName evidence="2">Uncharacterized protein</fullName>
    </submittedName>
</protein>
<sequence length="27" mass="2855">GGVPTRSKEEKALRPKRNLAGPTTPPP</sequence>
<gene>
    <name evidence="2" type="ORF">CCACVL1_04185</name>
</gene>
<feature type="region of interest" description="Disordered" evidence="1">
    <location>
        <begin position="1"/>
        <end position="27"/>
    </location>
</feature>
<evidence type="ECO:0000313" key="2">
    <source>
        <dbReference type="EMBL" id="OMO98574.1"/>
    </source>
</evidence>
<dbReference type="Gramene" id="OMO98574">
    <property type="protein sequence ID" value="OMO98574"/>
    <property type="gene ID" value="CCACVL1_04185"/>
</dbReference>
<feature type="compositionally biased region" description="Basic and acidic residues" evidence="1">
    <location>
        <begin position="1"/>
        <end position="13"/>
    </location>
</feature>